<sequence>MRADDLQFSKLAFNLVASHQGHFSDIVTIAGRSRTIFVWGVGAEDEDSTTQFAPQVRFRGEFAKQCDYTLDKIGRMLATRKCGLADIVMLRVYLT</sequence>
<name>A0ABQ6B8B1_9BRAD</name>
<evidence type="ECO:0000313" key="2">
    <source>
        <dbReference type="Proteomes" id="UP001156905"/>
    </source>
</evidence>
<comment type="caution">
    <text evidence="1">The sequence shown here is derived from an EMBL/GenBank/DDBJ whole genome shotgun (WGS) entry which is preliminary data.</text>
</comment>
<dbReference type="Proteomes" id="UP001156905">
    <property type="component" value="Unassembled WGS sequence"/>
</dbReference>
<evidence type="ECO:0000313" key="1">
    <source>
        <dbReference type="EMBL" id="GLR89731.1"/>
    </source>
</evidence>
<accession>A0ABQ6B8B1</accession>
<dbReference type="CDD" id="cd00448">
    <property type="entry name" value="YjgF_YER057c_UK114_family"/>
    <property type="match status" value="1"/>
</dbReference>
<dbReference type="InterPro" id="IPR035959">
    <property type="entry name" value="RutC-like_sf"/>
</dbReference>
<protein>
    <submittedName>
        <fullName evidence="1">Uncharacterized protein</fullName>
    </submittedName>
</protein>
<proteinExistence type="predicted"/>
<gene>
    <name evidence="1" type="ORF">GCM10007857_64450</name>
</gene>
<dbReference type="Gene3D" id="3.30.1330.40">
    <property type="entry name" value="RutC-like"/>
    <property type="match status" value="1"/>
</dbReference>
<dbReference type="EMBL" id="BSOW01000028">
    <property type="protein sequence ID" value="GLR89731.1"/>
    <property type="molecule type" value="Genomic_DNA"/>
</dbReference>
<keyword evidence="2" id="KW-1185">Reference proteome</keyword>
<reference evidence="2" key="1">
    <citation type="journal article" date="2019" name="Int. J. Syst. Evol. Microbiol.">
        <title>The Global Catalogue of Microorganisms (GCM) 10K type strain sequencing project: providing services to taxonomists for standard genome sequencing and annotation.</title>
        <authorList>
            <consortium name="The Broad Institute Genomics Platform"/>
            <consortium name="The Broad Institute Genome Sequencing Center for Infectious Disease"/>
            <person name="Wu L."/>
            <person name="Ma J."/>
        </authorList>
    </citation>
    <scope>NUCLEOTIDE SEQUENCE [LARGE SCALE GENOMIC DNA]</scope>
    <source>
        <strain evidence="2">NBRC 102520</strain>
    </source>
</reference>
<dbReference type="SUPFAM" id="SSF55298">
    <property type="entry name" value="YjgF-like"/>
    <property type="match status" value="1"/>
</dbReference>
<dbReference type="RefSeq" id="WP_284272076.1">
    <property type="nucleotide sequence ID" value="NZ_BSOW01000028.1"/>
</dbReference>
<organism evidence="1 2">
    <name type="scientific">Bradyrhizobium iriomotense</name>
    <dbReference type="NCBI Taxonomy" id="441950"/>
    <lineage>
        <taxon>Bacteria</taxon>
        <taxon>Pseudomonadati</taxon>
        <taxon>Pseudomonadota</taxon>
        <taxon>Alphaproteobacteria</taxon>
        <taxon>Hyphomicrobiales</taxon>
        <taxon>Nitrobacteraceae</taxon>
        <taxon>Bradyrhizobium</taxon>
    </lineage>
</organism>